<protein>
    <submittedName>
        <fullName evidence="1">Uncharacterized protein</fullName>
    </submittedName>
</protein>
<dbReference type="Proteomes" id="UP000814010">
    <property type="component" value="Unassembled WGS sequence"/>
</dbReference>
<comment type="caution">
    <text evidence="1">The sequence shown here is derived from an EMBL/GenBank/DDBJ whole genome shotgun (WGS) entry which is preliminary data.</text>
</comment>
<evidence type="ECO:0000313" key="1">
    <source>
        <dbReference type="EMBL" id="MCF5630577.1"/>
    </source>
</evidence>
<dbReference type="AlphaFoldDB" id="A0A9Q4FIB1"/>
<organism evidence="1 2">
    <name type="scientific">Pseudomonas syringae</name>
    <dbReference type="NCBI Taxonomy" id="317"/>
    <lineage>
        <taxon>Bacteria</taxon>
        <taxon>Pseudomonadati</taxon>
        <taxon>Pseudomonadota</taxon>
        <taxon>Gammaproteobacteria</taxon>
        <taxon>Pseudomonadales</taxon>
        <taxon>Pseudomonadaceae</taxon>
        <taxon>Pseudomonas</taxon>
    </lineage>
</organism>
<accession>A0A9Q4FIB1</accession>
<evidence type="ECO:0000313" key="2">
    <source>
        <dbReference type="Proteomes" id="UP000814010"/>
    </source>
</evidence>
<name>A0A9Q4FIB1_PSESX</name>
<dbReference type="RefSeq" id="WP_058824144.1">
    <property type="nucleotide sequence ID" value="NZ_CAWQUS010000137.1"/>
</dbReference>
<gene>
    <name evidence="1" type="ORF">GIV53_14920</name>
</gene>
<sequence length="568" mass="62098">MNTYNENLQETVNKTLADLLAQQNLLKSSQIANDYSLYYAQEAQISTDDALHDLNRVRDLNTQVNDLSELNENAVNTLLLSATMSNTDISTSTTNMATAAANVNIAAIAINALSSGIGSAFNSAYASMLGTDLYKHVQQANSLINEVANDAEEVSRWAMETSSKTSEVVTQAVLQQTADVKARIDGLLKITQAALDTSSAQVTAAKAAAATTVQQERQVEGEVQDINTQLDANRLAYDRTNRQLNLGLHIHVHHDSSLYVSFDGLPPSAPVFRAEKVIEGSIPAAAPVYFLTLLPQDQMATFSVEQAQQLFITKPEGTFQEVKATRGKPLKVALEVDVNNVRVKHGAPYVAYLYMEFSKQYRHFIGDFSDVLSSPSAPFTPAMHLPLATASTHETVAPLNDEGLLTTLHFTATGFKRELAGLEFRCILIEDDPKHRIGFMRSPDFPKAPIYFNVEIAQQVAPANYTTAERVAGSKPGKKKASDVISEDEVLEDIGESIAEGTVQHYTVEIDTTTTDNFGNLLRQGVSYRPYILTLVNSGNNEHSDAYISVLSDKLDSLKLESRTSSLR</sequence>
<reference evidence="1" key="1">
    <citation type="submission" date="2019-11" db="EMBL/GenBank/DDBJ databases">
        <title>Epiphytic Pseudomonas syringae from cherry orchards.</title>
        <authorList>
            <person name="Hulin M.T."/>
        </authorList>
    </citation>
    <scope>NUCLEOTIDE SEQUENCE</scope>
    <source>
        <strain evidence="1">PA-2-5E</strain>
    </source>
</reference>
<proteinExistence type="predicted"/>
<dbReference type="EMBL" id="WKAE01000155">
    <property type="protein sequence ID" value="MCF5630577.1"/>
    <property type="molecule type" value="Genomic_DNA"/>
</dbReference>